<proteinExistence type="inferred from homology"/>
<reference evidence="4 5" key="1">
    <citation type="submission" date="2024-06" db="EMBL/GenBank/DDBJ databases">
        <title>The Natural Products Discovery Center: Release of the First 8490 Sequenced Strains for Exploring Actinobacteria Biosynthetic Diversity.</title>
        <authorList>
            <person name="Kalkreuter E."/>
            <person name="Kautsar S.A."/>
            <person name="Yang D."/>
            <person name="Bader C.D."/>
            <person name="Teijaro C.N."/>
            <person name="Fluegel L."/>
            <person name="Davis C.M."/>
            <person name="Simpson J.R."/>
            <person name="Lauterbach L."/>
            <person name="Steele A.D."/>
            <person name="Gui C."/>
            <person name="Meng S."/>
            <person name="Li G."/>
            <person name="Viehrig K."/>
            <person name="Ye F."/>
            <person name="Su P."/>
            <person name="Kiefer A.F."/>
            <person name="Nichols A."/>
            <person name="Cepeda A.J."/>
            <person name="Yan W."/>
            <person name="Fan B."/>
            <person name="Jiang Y."/>
            <person name="Adhikari A."/>
            <person name="Zheng C.-J."/>
            <person name="Schuster L."/>
            <person name="Cowan T.M."/>
            <person name="Smanski M.J."/>
            <person name="Chevrette M.G."/>
            <person name="De Carvalho L.P.S."/>
            <person name="Shen B."/>
        </authorList>
    </citation>
    <scope>NUCLEOTIDE SEQUENCE [LARGE SCALE GENOMIC DNA]</scope>
    <source>
        <strain evidence="4 5">NPDC019434</strain>
    </source>
</reference>
<dbReference type="Pfam" id="PF00171">
    <property type="entry name" value="Aldedh"/>
    <property type="match status" value="1"/>
</dbReference>
<keyword evidence="2" id="KW-0560">Oxidoreductase</keyword>
<gene>
    <name evidence="4" type="ORF">ABZ507_23910</name>
</gene>
<evidence type="ECO:0000313" key="4">
    <source>
        <dbReference type="EMBL" id="MEU2124864.1"/>
    </source>
</evidence>
<evidence type="ECO:0000313" key="5">
    <source>
        <dbReference type="Proteomes" id="UP001550535"/>
    </source>
</evidence>
<comment type="caution">
    <text evidence="4">The sequence shown here is derived from an EMBL/GenBank/DDBJ whole genome shotgun (WGS) entry which is preliminary data.</text>
</comment>
<dbReference type="RefSeq" id="WP_357992683.1">
    <property type="nucleotide sequence ID" value="NZ_JBEYBR010000069.1"/>
</dbReference>
<keyword evidence="5" id="KW-1185">Reference proteome</keyword>
<accession>A0ABV2XG39</accession>
<evidence type="ECO:0000256" key="2">
    <source>
        <dbReference type="ARBA" id="ARBA00023002"/>
    </source>
</evidence>
<dbReference type="EMBL" id="JBEYBR010000069">
    <property type="protein sequence ID" value="MEU2124864.1"/>
    <property type="molecule type" value="Genomic_DNA"/>
</dbReference>
<dbReference type="PANTHER" id="PTHR42804">
    <property type="entry name" value="ALDEHYDE DEHYDROGENASE"/>
    <property type="match status" value="1"/>
</dbReference>
<protein>
    <submittedName>
        <fullName evidence="4">Aldehyde dehydrogenase family protein</fullName>
    </submittedName>
</protein>
<sequence>MTINDSPTDLWGAVDAALSALAEGEKIWATISLAARAELLGRVRERTAQFAGKWVDAAVRYKRLDPGTALVGEEWISGPYAMASGAGALERSLLALAAGRSPLEKAHFGTAGGRTTVRVLPTSVFDTLLLSGFSAEVWLQPGIGPAEAIRAAGLAQLDPIHTHGIGVVLGAGNITSIAPLDVLYELIAHNRVVALKLNPITDPMLEPLTDVLEPFIAIGAVRILTGAADVGEYLVQHPDVAHVHMTGSAATHDAIVWGHGEDAATRKAAGRPRLDKPITSELGGVSPTIVLPGRWSKADLRFQADHIVTQRLHNGGYNCVAAQAVVISADWDQKDDFLRELRAAYQAAPSRVAYYPGSDDRVAAAESTYPSAEHFGGRVLMPGLRGDRTETLLQTEYFAPVLGVVELSGLGRDFTRAAAAVANDEFVGTLGVNVIAHPATIRAMGAAFDDLIEQLHYGTIAINAWTGAGFLTAAATWGAYPGHTIDDVQSGIGVVHNAFLIDRPERTVVRGPFRPAPRSVLHGEWSLTPKPPWFVNNTTAATTGRRLAAFAGAPGWGKLPAIFASALRG</sequence>
<evidence type="ECO:0000259" key="3">
    <source>
        <dbReference type="Pfam" id="PF00171"/>
    </source>
</evidence>
<dbReference type="PANTHER" id="PTHR42804:SF1">
    <property type="entry name" value="ALDEHYDE DEHYDROGENASE-RELATED"/>
    <property type="match status" value="1"/>
</dbReference>
<dbReference type="InterPro" id="IPR015590">
    <property type="entry name" value="Aldehyde_DH_dom"/>
</dbReference>
<name>A0ABV2XG39_9NOCA</name>
<dbReference type="InterPro" id="IPR016162">
    <property type="entry name" value="Ald_DH_N"/>
</dbReference>
<organism evidence="4 5">
    <name type="scientific">Nocardia niwae</name>
    <dbReference type="NCBI Taxonomy" id="626084"/>
    <lineage>
        <taxon>Bacteria</taxon>
        <taxon>Bacillati</taxon>
        <taxon>Actinomycetota</taxon>
        <taxon>Actinomycetes</taxon>
        <taxon>Mycobacteriales</taxon>
        <taxon>Nocardiaceae</taxon>
        <taxon>Nocardia</taxon>
    </lineage>
</organism>
<dbReference type="SUPFAM" id="SSF53720">
    <property type="entry name" value="ALDH-like"/>
    <property type="match status" value="1"/>
</dbReference>
<dbReference type="InterPro" id="IPR016161">
    <property type="entry name" value="Ald_DH/histidinol_DH"/>
</dbReference>
<comment type="similarity">
    <text evidence="1">Belongs to the aldehyde dehydrogenase family.</text>
</comment>
<dbReference type="Gene3D" id="3.40.605.10">
    <property type="entry name" value="Aldehyde Dehydrogenase, Chain A, domain 1"/>
    <property type="match status" value="1"/>
</dbReference>
<dbReference type="Proteomes" id="UP001550535">
    <property type="component" value="Unassembled WGS sequence"/>
</dbReference>
<dbReference type="InterPro" id="IPR016163">
    <property type="entry name" value="Ald_DH_C"/>
</dbReference>
<feature type="domain" description="Aldehyde dehydrogenase" evidence="3">
    <location>
        <begin position="218"/>
        <end position="347"/>
    </location>
</feature>
<evidence type="ECO:0000256" key="1">
    <source>
        <dbReference type="ARBA" id="ARBA00009986"/>
    </source>
</evidence>
<dbReference type="Gene3D" id="3.40.309.10">
    <property type="entry name" value="Aldehyde Dehydrogenase, Chain A, domain 2"/>
    <property type="match status" value="1"/>
</dbReference>